<reference evidence="1 2" key="1">
    <citation type="submission" date="2016-10" db="EMBL/GenBank/DDBJ databases">
        <authorList>
            <person name="Varghese N."/>
            <person name="Submissions S."/>
        </authorList>
    </citation>
    <scope>NUCLEOTIDE SEQUENCE [LARGE SCALE GENOMIC DNA]</scope>
    <source>
        <strain evidence="1 2">22B</strain>
    </source>
</reference>
<dbReference type="AlphaFoldDB" id="A0A662Z8E0"/>
<name>A0A662Z8E0_9GAMM</name>
<accession>A0A662Z8E0</accession>
<protein>
    <submittedName>
        <fullName evidence="1">Uncharacterized protein</fullName>
    </submittedName>
</protein>
<sequence>MLEIRLNRKYSAKAIIDGLNSAVAVDIGKDIYQINRRDEVVDELDKLYGQDFSNRYV</sequence>
<dbReference type="EMBL" id="FOSF01000014">
    <property type="protein sequence ID" value="SFK01229.1"/>
    <property type="molecule type" value="Genomic_DNA"/>
</dbReference>
<evidence type="ECO:0000313" key="2">
    <source>
        <dbReference type="Proteomes" id="UP000243374"/>
    </source>
</evidence>
<evidence type="ECO:0000313" key="1">
    <source>
        <dbReference type="EMBL" id="SFK01229.1"/>
    </source>
</evidence>
<proteinExistence type="predicted"/>
<dbReference type="Proteomes" id="UP000243374">
    <property type="component" value="Unassembled WGS sequence"/>
</dbReference>
<gene>
    <name evidence="1" type="ORF">SAMN04487865_101424</name>
</gene>
<organism evidence="1 2">
    <name type="scientific">Succinivibrio dextrinosolvens</name>
    <dbReference type="NCBI Taxonomy" id="83771"/>
    <lineage>
        <taxon>Bacteria</taxon>
        <taxon>Pseudomonadati</taxon>
        <taxon>Pseudomonadota</taxon>
        <taxon>Gammaproteobacteria</taxon>
        <taxon>Aeromonadales</taxon>
        <taxon>Succinivibrionaceae</taxon>
        <taxon>Succinivibrio</taxon>
    </lineage>
</organism>
<keyword evidence="2" id="KW-1185">Reference proteome</keyword>